<dbReference type="AlphaFoldDB" id="A0AAW0KW40"/>
<dbReference type="InterPro" id="IPR051343">
    <property type="entry name" value="G-type_lectin_kinases/EP1-like"/>
</dbReference>
<accession>A0AAW0KW40</accession>
<dbReference type="EMBL" id="PKMF04000204">
    <property type="protein sequence ID" value="KAK7843444.1"/>
    <property type="molecule type" value="Genomic_DNA"/>
</dbReference>
<keyword evidence="1" id="KW-0732">Signal</keyword>
<dbReference type="InterPro" id="IPR011009">
    <property type="entry name" value="Kinase-like_dom_sf"/>
</dbReference>
<dbReference type="PANTHER" id="PTHR47976">
    <property type="entry name" value="G-TYPE LECTIN S-RECEPTOR-LIKE SERINE/THREONINE-PROTEIN KINASE SD2-5"/>
    <property type="match status" value="1"/>
</dbReference>
<protein>
    <submittedName>
        <fullName evidence="2">G-type lectin s-receptor-like serine/threonine-protein kinase rlk1</fullName>
    </submittedName>
</protein>
<evidence type="ECO:0000256" key="1">
    <source>
        <dbReference type="ARBA" id="ARBA00022729"/>
    </source>
</evidence>
<evidence type="ECO:0000313" key="2">
    <source>
        <dbReference type="EMBL" id="KAK7843444.1"/>
    </source>
</evidence>
<name>A0AAW0KW40_QUESU</name>
<organism evidence="2 3">
    <name type="scientific">Quercus suber</name>
    <name type="common">Cork oak</name>
    <dbReference type="NCBI Taxonomy" id="58331"/>
    <lineage>
        <taxon>Eukaryota</taxon>
        <taxon>Viridiplantae</taxon>
        <taxon>Streptophyta</taxon>
        <taxon>Embryophyta</taxon>
        <taxon>Tracheophyta</taxon>
        <taxon>Spermatophyta</taxon>
        <taxon>Magnoliopsida</taxon>
        <taxon>eudicotyledons</taxon>
        <taxon>Gunneridae</taxon>
        <taxon>Pentapetalae</taxon>
        <taxon>rosids</taxon>
        <taxon>fabids</taxon>
        <taxon>Fagales</taxon>
        <taxon>Fagaceae</taxon>
        <taxon>Quercus</taxon>
    </lineage>
</organism>
<dbReference type="Gramene" id="rna-CFP56_27564">
    <property type="protein sequence ID" value="cds-POE53877.1"/>
    <property type="gene ID" value="gene-CFP56_27564"/>
</dbReference>
<sequence>MRNVGAVEMNLRCFTYQELVEATDGFKEELRKGAFGVVYKGAIEMGSSILVAVKKLSSSFQDHERVQD</sequence>
<dbReference type="SUPFAM" id="SSF56112">
    <property type="entry name" value="Protein kinase-like (PK-like)"/>
    <property type="match status" value="1"/>
</dbReference>
<dbReference type="PANTHER" id="PTHR47976:SF15">
    <property type="entry name" value="G-TYPE LECTIN S-RECEPTOR-LIKE SERINE_THREONINE-PROTEIN KINASE RLK1"/>
    <property type="match status" value="1"/>
</dbReference>
<dbReference type="Proteomes" id="UP000237347">
    <property type="component" value="Unassembled WGS sequence"/>
</dbReference>
<gene>
    <name evidence="2" type="primary">RLK1_3</name>
    <name evidence="2" type="ORF">CFP56_012602</name>
</gene>
<evidence type="ECO:0000313" key="3">
    <source>
        <dbReference type="Proteomes" id="UP000237347"/>
    </source>
</evidence>
<keyword evidence="3" id="KW-1185">Reference proteome</keyword>
<dbReference type="Gene3D" id="3.30.200.20">
    <property type="entry name" value="Phosphorylase Kinase, domain 1"/>
    <property type="match status" value="1"/>
</dbReference>
<comment type="caution">
    <text evidence="2">The sequence shown here is derived from an EMBL/GenBank/DDBJ whole genome shotgun (WGS) entry which is preliminary data.</text>
</comment>
<dbReference type="GO" id="GO:0016301">
    <property type="term" value="F:kinase activity"/>
    <property type="evidence" value="ECO:0007669"/>
    <property type="project" value="UniProtKB-KW"/>
</dbReference>
<reference evidence="2 3" key="1">
    <citation type="journal article" date="2018" name="Sci. Data">
        <title>The draft genome sequence of cork oak.</title>
        <authorList>
            <person name="Ramos A.M."/>
            <person name="Usie A."/>
            <person name="Barbosa P."/>
            <person name="Barros P.M."/>
            <person name="Capote T."/>
            <person name="Chaves I."/>
            <person name="Simoes F."/>
            <person name="Abreu I."/>
            <person name="Carrasquinho I."/>
            <person name="Faro C."/>
            <person name="Guimaraes J.B."/>
            <person name="Mendonca D."/>
            <person name="Nobrega F."/>
            <person name="Rodrigues L."/>
            <person name="Saibo N.J.M."/>
            <person name="Varela M.C."/>
            <person name="Egas C."/>
            <person name="Matos J."/>
            <person name="Miguel C.M."/>
            <person name="Oliveira M.M."/>
            <person name="Ricardo C.P."/>
            <person name="Goncalves S."/>
        </authorList>
    </citation>
    <scope>NUCLEOTIDE SEQUENCE [LARGE SCALE GENOMIC DNA]</scope>
    <source>
        <strain evidence="3">cv. HL8</strain>
    </source>
</reference>
<proteinExistence type="predicted"/>